<feature type="transmembrane region" description="Helical" evidence="8">
    <location>
        <begin position="16"/>
        <end position="36"/>
    </location>
</feature>
<keyword evidence="4" id="KW-1003">Cell membrane</keyword>
<keyword evidence="6 8" id="KW-1133">Transmembrane helix</keyword>
<comment type="similarity">
    <text evidence="2">Belongs to the AzlC family.</text>
</comment>
<dbReference type="Proteomes" id="UP000245708">
    <property type="component" value="Unassembled WGS sequence"/>
</dbReference>
<keyword evidence="3" id="KW-0813">Transport</keyword>
<reference evidence="9 10" key="1">
    <citation type="submission" date="2018-05" db="EMBL/GenBank/DDBJ databases">
        <title>Genomic Encyclopedia of Type Strains, Phase IV (KMG-IV): sequencing the most valuable type-strain genomes for metagenomic binning, comparative biology and taxonomic classification.</title>
        <authorList>
            <person name="Goeker M."/>
        </authorList>
    </citation>
    <scope>NUCLEOTIDE SEQUENCE [LARGE SCALE GENOMIC DNA]</scope>
    <source>
        <strain evidence="9 10">DSM 16097</strain>
    </source>
</reference>
<protein>
    <submittedName>
        <fullName evidence="9">Putative branched-subunit amino acid permease</fullName>
    </submittedName>
</protein>
<feature type="transmembrane region" description="Helical" evidence="8">
    <location>
        <begin position="171"/>
        <end position="192"/>
    </location>
</feature>
<feature type="transmembrane region" description="Helical" evidence="8">
    <location>
        <begin position="135"/>
        <end position="159"/>
    </location>
</feature>
<evidence type="ECO:0000256" key="5">
    <source>
        <dbReference type="ARBA" id="ARBA00022692"/>
    </source>
</evidence>
<evidence type="ECO:0000256" key="3">
    <source>
        <dbReference type="ARBA" id="ARBA00022448"/>
    </source>
</evidence>
<evidence type="ECO:0000256" key="8">
    <source>
        <dbReference type="SAM" id="Phobius"/>
    </source>
</evidence>
<comment type="subcellular location">
    <subcellularLocation>
        <location evidence="1">Cell membrane</location>
        <topology evidence="1">Multi-pass membrane protein</topology>
    </subcellularLocation>
</comment>
<proteinExistence type="inferred from homology"/>
<keyword evidence="10" id="KW-1185">Reference proteome</keyword>
<dbReference type="PANTHER" id="PTHR34979">
    <property type="entry name" value="INNER MEMBRANE PROTEIN YGAZ"/>
    <property type="match status" value="1"/>
</dbReference>
<gene>
    <name evidence="9" type="ORF">C7455_105189</name>
</gene>
<keyword evidence="5 8" id="KW-0812">Transmembrane</keyword>
<dbReference type="Pfam" id="PF03591">
    <property type="entry name" value="AzlC"/>
    <property type="match status" value="1"/>
</dbReference>
<dbReference type="InterPro" id="IPR011606">
    <property type="entry name" value="Brnchd-chn_aa_trnsp_permease"/>
</dbReference>
<evidence type="ECO:0000256" key="7">
    <source>
        <dbReference type="ARBA" id="ARBA00023136"/>
    </source>
</evidence>
<dbReference type="OrthoDB" id="3579489at2"/>
<feature type="transmembrane region" description="Helical" evidence="8">
    <location>
        <begin position="69"/>
        <end position="90"/>
    </location>
</feature>
<dbReference type="RefSeq" id="WP_109668507.1">
    <property type="nucleotide sequence ID" value="NZ_QGGW01000005.1"/>
</dbReference>
<dbReference type="EMBL" id="QGGW01000005">
    <property type="protein sequence ID" value="PWK60205.1"/>
    <property type="molecule type" value="Genomic_DNA"/>
</dbReference>
<organism evidence="9 10">
    <name type="scientific">Roseicyclus mahoneyensis</name>
    <dbReference type="NCBI Taxonomy" id="164332"/>
    <lineage>
        <taxon>Bacteria</taxon>
        <taxon>Pseudomonadati</taxon>
        <taxon>Pseudomonadota</taxon>
        <taxon>Alphaproteobacteria</taxon>
        <taxon>Rhodobacterales</taxon>
        <taxon>Roseobacteraceae</taxon>
        <taxon>Roseicyclus</taxon>
    </lineage>
</organism>
<evidence type="ECO:0000256" key="1">
    <source>
        <dbReference type="ARBA" id="ARBA00004651"/>
    </source>
</evidence>
<comment type="caution">
    <text evidence="9">The sequence shown here is derived from an EMBL/GenBank/DDBJ whole genome shotgun (WGS) entry which is preliminary data.</text>
</comment>
<evidence type="ECO:0000256" key="6">
    <source>
        <dbReference type="ARBA" id="ARBA00022989"/>
    </source>
</evidence>
<accession>A0A316GYK6</accession>
<evidence type="ECO:0000256" key="4">
    <source>
        <dbReference type="ARBA" id="ARBA00022475"/>
    </source>
</evidence>
<feature type="transmembrane region" description="Helical" evidence="8">
    <location>
        <begin position="198"/>
        <end position="225"/>
    </location>
</feature>
<evidence type="ECO:0000256" key="2">
    <source>
        <dbReference type="ARBA" id="ARBA00010735"/>
    </source>
</evidence>
<evidence type="ECO:0000313" key="10">
    <source>
        <dbReference type="Proteomes" id="UP000245708"/>
    </source>
</evidence>
<feature type="transmembrane region" description="Helical" evidence="8">
    <location>
        <begin position="42"/>
        <end position="62"/>
    </location>
</feature>
<name>A0A316GYK6_9RHOB</name>
<dbReference type="PANTHER" id="PTHR34979:SF1">
    <property type="entry name" value="INNER MEMBRANE PROTEIN YGAZ"/>
    <property type="match status" value="1"/>
</dbReference>
<dbReference type="GO" id="GO:1903785">
    <property type="term" value="P:L-valine transmembrane transport"/>
    <property type="evidence" value="ECO:0007669"/>
    <property type="project" value="TreeGrafter"/>
</dbReference>
<sequence length="235" mass="24675">MSASSPRTAYLRGLRTALPFVIVVAPFGLLFGVVGTEAGLNIAQVMGFTVLVIAGASQFTALQLMADNAPTLIVVASALAVNLRMAMYSASLAPHLGSAPIWQRALIAYMNVDQTYALGHADYEARPDQSTAEKVAFFFGTATPIIPVWVGATALGIMVGEAIPPALGLDFAVPITFIALIAPALRTLAHVAAALTSVVMAITLAFLPWNLWLLAAGLAAMIVGAEVERRMEARR</sequence>
<keyword evidence="7 8" id="KW-0472">Membrane</keyword>
<evidence type="ECO:0000313" key="9">
    <source>
        <dbReference type="EMBL" id="PWK60205.1"/>
    </source>
</evidence>
<dbReference type="GO" id="GO:0005886">
    <property type="term" value="C:plasma membrane"/>
    <property type="evidence" value="ECO:0007669"/>
    <property type="project" value="UniProtKB-SubCell"/>
</dbReference>
<dbReference type="AlphaFoldDB" id="A0A316GYK6"/>